<dbReference type="Pfam" id="PF00288">
    <property type="entry name" value="GHMP_kinases_N"/>
    <property type="match status" value="1"/>
</dbReference>
<dbReference type="EMBL" id="CP043641">
    <property type="protein sequence ID" value="QNE37581.1"/>
    <property type="molecule type" value="Genomic_DNA"/>
</dbReference>
<comment type="subcellular location">
    <subcellularLocation>
        <location evidence="13">Cytoplasm</location>
    </subcellularLocation>
</comment>
<dbReference type="PROSITE" id="PS00627">
    <property type="entry name" value="GHMP_KINASES_ATP"/>
    <property type="match status" value="1"/>
</dbReference>
<evidence type="ECO:0000256" key="11">
    <source>
        <dbReference type="ARBA" id="ARBA00049375"/>
    </source>
</evidence>
<comment type="function">
    <text evidence="12 13">Catalyzes the ATP-dependent phosphorylation of L-homoserine to L-homoserine phosphate.</text>
</comment>
<evidence type="ECO:0000256" key="1">
    <source>
        <dbReference type="ARBA" id="ARBA00005015"/>
    </source>
</evidence>
<dbReference type="NCBIfam" id="TIGR00191">
    <property type="entry name" value="thrB"/>
    <property type="match status" value="1"/>
</dbReference>
<evidence type="ECO:0000259" key="15">
    <source>
        <dbReference type="Pfam" id="PF08544"/>
    </source>
</evidence>
<dbReference type="EC" id="2.7.1.39" evidence="3 13"/>
<keyword evidence="6 13" id="KW-0808">Transferase</keyword>
<evidence type="ECO:0000313" key="16">
    <source>
        <dbReference type="EMBL" id="QNE37581.1"/>
    </source>
</evidence>
<evidence type="ECO:0000313" key="17">
    <source>
        <dbReference type="Proteomes" id="UP000515511"/>
    </source>
</evidence>
<feature type="domain" description="GHMP kinase C-terminal" evidence="15">
    <location>
        <begin position="223"/>
        <end position="281"/>
    </location>
</feature>
<dbReference type="InterPro" id="IPR013750">
    <property type="entry name" value="GHMP_kinase_C_dom"/>
</dbReference>
<dbReference type="GO" id="GO:0004413">
    <property type="term" value="F:homoserine kinase activity"/>
    <property type="evidence" value="ECO:0007669"/>
    <property type="project" value="UniProtKB-UniRule"/>
</dbReference>
<evidence type="ECO:0000259" key="14">
    <source>
        <dbReference type="Pfam" id="PF00288"/>
    </source>
</evidence>
<dbReference type="InterPro" id="IPR006204">
    <property type="entry name" value="GHMP_kinase_N_dom"/>
</dbReference>
<dbReference type="GO" id="GO:0005524">
    <property type="term" value="F:ATP binding"/>
    <property type="evidence" value="ECO:0007669"/>
    <property type="project" value="UniProtKB-UniRule"/>
</dbReference>
<evidence type="ECO:0000256" key="13">
    <source>
        <dbReference type="HAMAP-Rule" id="MF_00384"/>
    </source>
</evidence>
<dbReference type="PANTHER" id="PTHR20861:SF1">
    <property type="entry name" value="HOMOSERINE KINASE"/>
    <property type="match status" value="1"/>
</dbReference>
<dbReference type="InterPro" id="IPR020568">
    <property type="entry name" value="Ribosomal_Su5_D2-typ_SF"/>
</dbReference>
<reference evidence="17" key="1">
    <citation type="submission" date="2019-09" db="EMBL/GenBank/DDBJ databases">
        <title>Antimicrobial potential of Antarctic Bacteria.</title>
        <authorList>
            <person name="Benaud N."/>
            <person name="Edwards R.J."/>
            <person name="Ferrari B.C."/>
        </authorList>
    </citation>
    <scope>NUCLEOTIDE SEQUENCE [LARGE SCALE GENOMIC DNA]</scope>
    <source>
        <strain evidence="17">INR9</strain>
    </source>
</reference>
<dbReference type="Proteomes" id="UP000515511">
    <property type="component" value="Chromosome"/>
</dbReference>
<evidence type="ECO:0000256" key="2">
    <source>
        <dbReference type="ARBA" id="ARBA00007370"/>
    </source>
</evidence>
<dbReference type="AlphaFoldDB" id="A0A7G6YGG6"/>
<dbReference type="UniPathway" id="UPA00050">
    <property type="reaction ID" value="UER00064"/>
</dbReference>
<protein>
    <recommendedName>
        <fullName evidence="4 13">Homoserine kinase</fullName>
        <shortName evidence="13">HK</shortName>
        <shortName evidence="13">HSK</shortName>
        <ecNumber evidence="3 13">2.7.1.39</ecNumber>
    </recommendedName>
</protein>
<dbReference type="InterPro" id="IPR014721">
    <property type="entry name" value="Ribsml_uS5_D2-typ_fold_subgr"/>
</dbReference>
<dbReference type="GO" id="GO:0009088">
    <property type="term" value="P:threonine biosynthetic process"/>
    <property type="evidence" value="ECO:0007669"/>
    <property type="project" value="UniProtKB-UniRule"/>
</dbReference>
<dbReference type="SUPFAM" id="SSF55060">
    <property type="entry name" value="GHMP Kinase, C-terminal domain"/>
    <property type="match status" value="1"/>
</dbReference>
<sequence>MRAVDLRGRAVAVKVPATSANLGPGFDTLGLSLALYDELRVSVRDEPGATVDVVGVGAGEVPTDESNLVVRAIAHTFESVGVALPGLNLVARNSIPHGRGMGSSGAAIVSGIMAAKGLLEGVVELDAQALLALANDMEGHPDNVAPALFGGLTIAWVTPDGPRFKKLIVHRGVSPLVLVPEHVMSTALARSLQPQSVPHEDAVFNVSRSALLVAALIQSPELLHAATEDKLHQSYRASAMPETDRLITLLRSNGFAAVVSGAGPSILVLCSDPSQRLAAAELVAREAQTAWQPLMLAVDFKGATVAPAAVDEADTPAA</sequence>
<keyword evidence="9 13" id="KW-0418">Kinase</keyword>
<evidence type="ECO:0000256" key="12">
    <source>
        <dbReference type="ARBA" id="ARBA00049954"/>
    </source>
</evidence>
<dbReference type="PIRSF" id="PIRSF000676">
    <property type="entry name" value="Homoser_kin"/>
    <property type="match status" value="1"/>
</dbReference>
<proteinExistence type="inferred from homology"/>
<organism evidence="16 17">
    <name type="scientific">Leifsonia shinshuensis</name>
    <dbReference type="NCBI Taxonomy" id="150026"/>
    <lineage>
        <taxon>Bacteria</taxon>
        <taxon>Bacillati</taxon>
        <taxon>Actinomycetota</taxon>
        <taxon>Actinomycetes</taxon>
        <taxon>Micrococcales</taxon>
        <taxon>Microbacteriaceae</taxon>
        <taxon>Leifsonia</taxon>
    </lineage>
</organism>
<keyword evidence="7 13" id="KW-0791">Threonine biosynthesis</keyword>
<keyword evidence="10 13" id="KW-0067">ATP-binding</keyword>
<evidence type="ECO:0000256" key="5">
    <source>
        <dbReference type="ARBA" id="ARBA00022605"/>
    </source>
</evidence>
<gene>
    <name evidence="13" type="primary">thrB</name>
    <name evidence="16" type="ORF">F1C12_06540</name>
</gene>
<dbReference type="InterPro" id="IPR006203">
    <property type="entry name" value="GHMP_knse_ATP-bd_CS"/>
</dbReference>
<dbReference type="Gene3D" id="3.30.230.10">
    <property type="match status" value="1"/>
</dbReference>
<comment type="catalytic activity">
    <reaction evidence="11 13">
        <text>L-homoserine + ATP = O-phospho-L-homoserine + ADP + H(+)</text>
        <dbReference type="Rhea" id="RHEA:13985"/>
        <dbReference type="ChEBI" id="CHEBI:15378"/>
        <dbReference type="ChEBI" id="CHEBI:30616"/>
        <dbReference type="ChEBI" id="CHEBI:57476"/>
        <dbReference type="ChEBI" id="CHEBI:57590"/>
        <dbReference type="ChEBI" id="CHEBI:456216"/>
        <dbReference type="EC" id="2.7.1.39"/>
    </reaction>
</comment>
<dbReference type="InterPro" id="IPR036554">
    <property type="entry name" value="GHMP_kinase_C_sf"/>
</dbReference>
<comment type="similarity">
    <text evidence="2 13">Belongs to the GHMP kinase family. Homoserine kinase subfamily.</text>
</comment>
<dbReference type="KEGG" id="lse:F1C12_06540"/>
<feature type="binding site" evidence="13">
    <location>
        <begin position="96"/>
        <end position="106"/>
    </location>
    <ligand>
        <name>ATP</name>
        <dbReference type="ChEBI" id="CHEBI:30616"/>
    </ligand>
</feature>
<dbReference type="Gene3D" id="3.30.70.890">
    <property type="entry name" value="GHMP kinase, C-terminal domain"/>
    <property type="match status" value="1"/>
</dbReference>
<evidence type="ECO:0000256" key="8">
    <source>
        <dbReference type="ARBA" id="ARBA00022741"/>
    </source>
</evidence>
<dbReference type="Pfam" id="PF08544">
    <property type="entry name" value="GHMP_kinases_C"/>
    <property type="match status" value="1"/>
</dbReference>
<evidence type="ECO:0000256" key="4">
    <source>
        <dbReference type="ARBA" id="ARBA00017858"/>
    </source>
</evidence>
<dbReference type="SUPFAM" id="SSF54211">
    <property type="entry name" value="Ribosomal protein S5 domain 2-like"/>
    <property type="match status" value="1"/>
</dbReference>
<evidence type="ECO:0000256" key="3">
    <source>
        <dbReference type="ARBA" id="ARBA00012078"/>
    </source>
</evidence>
<evidence type="ECO:0000256" key="10">
    <source>
        <dbReference type="ARBA" id="ARBA00022840"/>
    </source>
</evidence>
<dbReference type="InterPro" id="IPR000870">
    <property type="entry name" value="Homoserine_kinase"/>
</dbReference>
<name>A0A7G6YGG6_9MICO</name>
<keyword evidence="5 13" id="KW-0028">Amino-acid biosynthesis</keyword>
<dbReference type="HAMAP" id="MF_00384">
    <property type="entry name" value="Homoser_kinase"/>
    <property type="match status" value="1"/>
</dbReference>
<feature type="domain" description="GHMP kinase N-terminal" evidence="14">
    <location>
        <begin position="67"/>
        <end position="151"/>
    </location>
</feature>
<keyword evidence="13" id="KW-0963">Cytoplasm</keyword>
<dbReference type="PANTHER" id="PTHR20861">
    <property type="entry name" value="HOMOSERINE/4-DIPHOSPHOCYTIDYL-2-C-METHYL-D-ERYTHRITOL KINASE"/>
    <property type="match status" value="1"/>
</dbReference>
<dbReference type="PRINTS" id="PR00958">
    <property type="entry name" value="HOMSERKINASE"/>
</dbReference>
<dbReference type="GO" id="GO:0005737">
    <property type="term" value="C:cytoplasm"/>
    <property type="evidence" value="ECO:0007669"/>
    <property type="project" value="UniProtKB-SubCell"/>
</dbReference>
<evidence type="ECO:0000256" key="7">
    <source>
        <dbReference type="ARBA" id="ARBA00022697"/>
    </source>
</evidence>
<evidence type="ECO:0000256" key="9">
    <source>
        <dbReference type="ARBA" id="ARBA00022777"/>
    </source>
</evidence>
<keyword evidence="8 13" id="KW-0547">Nucleotide-binding</keyword>
<evidence type="ECO:0000256" key="6">
    <source>
        <dbReference type="ARBA" id="ARBA00022679"/>
    </source>
</evidence>
<accession>A0A7G6YGG6</accession>
<comment type="pathway">
    <text evidence="1 13">Amino-acid biosynthesis; L-threonine biosynthesis; L-threonine from L-aspartate: step 4/5.</text>
</comment>